<dbReference type="EMBL" id="BARU01025585">
    <property type="protein sequence ID" value="GAH68178.1"/>
    <property type="molecule type" value="Genomic_DNA"/>
</dbReference>
<dbReference type="SMART" id="SM00490">
    <property type="entry name" value="HELICc"/>
    <property type="match status" value="1"/>
</dbReference>
<keyword evidence="1" id="KW-0378">Hydrolase</keyword>
<dbReference type="SUPFAM" id="SSF52540">
    <property type="entry name" value="P-loop containing nucleoside triphosphate hydrolases"/>
    <property type="match status" value="1"/>
</dbReference>
<proteinExistence type="predicted"/>
<dbReference type="InterPro" id="IPR001650">
    <property type="entry name" value="Helicase_C-like"/>
</dbReference>
<evidence type="ECO:0000256" key="1">
    <source>
        <dbReference type="ARBA" id="ARBA00022801"/>
    </source>
</evidence>
<dbReference type="PROSITE" id="PS51194">
    <property type="entry name" value="HELICASE_CTER"/>
    <property type="match status" value="1"/>
</dbReference>
<dbReference type="CDD" id="cd18793">
    <property type="entry name" value="SF2_C_SNF"/>
    <property type="match status" value="1"/>
</dbReference>
<sequence length="273" mass="31712">EYVSEYYDYAQKEKNNILIFLLMLYQRIVSSSSRAILKSLEKRLGTIESFTHKAREIRESSLDEFFDMPGENQLKYMEKIVPILKNPDLVAKEIKIVSNCIELAKNAIIGRNDAKLRKLITIIDEVKKKENDKNIKILIFTEFIETQKYIMDSLEKIGYETSFINGNLSLDEKIREKQKFKDEAQILVSTDAGGEGINLQFCHVVINYDLPWNPMKIEQRIGRVDRIGQEKDVIAINFVLADTIEEHVREKIEEKLELVKEQFGADKLCDILS</sequence>
<comment type="caution">
    <text evidence="3">The sequence shown here is derived from an EMBL/GenBank/DDBJ whole genome shotgun (WGS) entry which is preliminary data.</text>
</comment>
<dbReference type="Gene3D" id="3.40.50.300">
    <property type="entry name" value="P-loop containing nucleotide triphosphate hydrolases"/>
    <property type="match status" value="1"/>
</dbReference>
<dbReference type="AlphaFoldDB" id="X1JEJ0"/>
<dbReference type="Pfam" id="PF00271">
    <property type="entry name" value="Helicase_C"/>
    <property type="match status" value="1"/>
</dbReference>
<feature type="non-terminal residue" evidence="3">
    <location>
        <position position="1"/>
    </location>
</feature>
<accession>X1JEJ0</accession>
<dbReference type="InterPro" id="IPR027417">
    <property type="entry name" value="P-loop_NTPase"/>
</dbReference>
<organism evidence="3">
    <name type="scientific">marine sediment metagenome</name>
    <dbReference type="NCBI Taxonomy" id="412755"/>
    <lineage>
        <taxon>unclassified sequences</taxon>
        <taxon>metagenomes</taxon>
        <taxon>ecological metagenomes</taxon>
    </lineage>
</organism>
<feature type="non-terminal residue" evidence="3">
    <location>
        <position position="273"/>
    </location>
</feature>
<dbReference type="InterPro" id="IPR049730">
    <property type="entry name" value="SNF2/RAD54-like_C"/>
</dbReference>
<dbReference type="PANTHER" id="PTHR10799">
    <property type="entry name" value="SNF2/RAD54 HELICASE FAMILY"/>
    <property type="match status" value="1"/>
</dbReference>
<reference evidence="3" key="1">
    <citation type="journal article" date="2014" name="Front. Microbiol.">
        <title>High frequency of phylogenetically diverse reductive dehalogenase-homologous genes in deep subseafloor sedimentary metagenomes.</title>
        <authorList>
            <person name="Kawai M."/>
            <person name="Futagami T."/>
            <person name="Toyoda A."/>
            <person name="Takaki Y."/>
            <person name="Nishi S."/>
            <person name="Hori S."/>
            <person name="Arai W."/>
            <person name="Tsubouchi T."/>
            <person name="Morono Y."/>
            <person name="Uchiyama I."/>
            <person name="Ito T."/>
            <person name="Fujiyama A."/>
            <person name="Inagaki F."/>
            <person name="Takami H."/>
        </authorList>
    </citation>
    <scope>NUCLEOTIDE SEQUENCE</scope>
    <source>
        <strain evidence="3">Expedition CK06-06</strain>
    </source>
</reference>
<name>X1JEJ0_9ZZZZ</name>
<gene>
    <name evidence="3" type="ORF">S03H2_41206</name>
</gene>
<dbReference type="GO" id="GO:0016787">
    <property type="term" value="F:hydrolase activity"/>
    <property type="evidence" value="ECO:0007669"/>
    <property type="project" value="UniProtKB-KW"/>
</dbReference>
<evidence type="ECO:0000313" key="3">
    <source>
        <dbReference type="EMBL" id="GAH68178.1"/>
    </source>
</evidence>
<feature type="domain" description="Helicase C-terminal" evidence="2">
    <location>
        <begin position="118"/>
        <end position="264"/>
    </location>
</feature>
<evidence type="ECO:0000259" key="2">
    <source>
        <dbReference type="PROSITE" id="PS51194"/>
    </source>
</evidence>
<protein>
    <recommendedName>
        <fullName evidence="2">Helicase C-terminal domain-containing protein</fullName>
    </recommendedName>
</protein>